<organism evidence="2 3">
    <name type="scientific">Hericium alpestre</name>
    <dbReference type="NCBI Taxonomy" id="135208"/>
    <lineage>
        <taxon>Eukaryota</taxon>
        <taxon>Fungi</taxon>
        <taxon>Dikarya</taxon>
        <taxon>Basidiomycota</taxon>
        <taxon>Agaricomycotina</taxon>
        <taxon>Agaricomycetes</taxon>
        <taxon>Russulales</taxon>
        <taxon>Hericiaceae</taxon>
        <taxon>Hericium</taxon>
    </lineage>
</organism>
<name>A0A4Y9ZRY2_9AGAM</name>
<proteinExistence type="predicted"/>
<sequence>MKYATAFLTLAAILAASVSSAPLKTRDVDPSLIPSLGFTAGKNPTGTGDCDGSVNGPNGQPIKIPCSCPPPQDQFNQAFNANINAGHAINNPGIAVSCTAGDTRACLNAATVTLQNLHGPGVGCPQAATTFGAQAAALG</sequence>
<protein>
    <recommendedName>
        <fullName evidence="4">Hydrophobin</fullName>
    </recommendedName>
</protein>
<dbReference type="AlphaFoldDB" id="A0A4Y9ZRY2"/>
<feature type="chain" id="PRO_5021192963" description="Hydrophobin" evidence="1">
    <location>
        <begin position="21"/>
        <end position="139"/>
    </location>
</feature>
<dbReference type="EMBL" id="SFCI01001172">
    <property type="protein sequence ID" value="TFY76551.1"/>
    <property type="molecule type" value="Genomic_DNA"/>
</dbReference>
<evidence type="ECO:0000313" key="3">
    <source>
        <dbReference type="Proteomes" id="UP000298061"/>
    </source>
</evidence>
<feature type="signal peptide" evidence="1">
    <location>
        <begin position="1"/>
        <end position="20"/>
    </location>
</feature>
<dbReference type="OrthoDB" id="2140240at2759"/>
<keyword evidence="3" id="KW-1185">Reference proteome</keyword>
<comment type="caution">
    <text evidence="2">The sequence shown here is derived from an EMBL/GenBank/DDBJ whole genome shotgun (WGS) entry which is preliminary data.</text>
</comment>
<evidence type="ECO:0000256" key="1">
    <source>
        <dbReference type="SAM" id="SignalP"/>
    </source>
</evidence>
<evidence type="ECO:0000313" key="2">
    <source>
        <dbReference type="EMBL" id="TFY76551.1"/>
    </source>
</evidence>
<accession>A0A4Y9ZRY2</accession>
<gene>
    <name evidence="2" type="ORF">EWM64_g7461</name>
</gene>
<evidence type="ECO:0008006" key="4">
    <source>
        <dbReference type="Google" id="ProtNLM"/>
    </source>
</evidence>
<reference evidence="2 3" key="1">
    <citation type="submission" date="2019-02" db="EMBL/GenBank/DDBJ databases">
        <title>Genome sequencing of the rare red list fungi Hericium alpestre (H. flagellum).</title>
        <authorList>
            <person name="Buettner E."/>
            <person name="Kellner H."/>
        </authorList>
    </citation>
    <scope>NUCLEOTIDE SEQUENCE [LARGE SCALE GENOMIC DNA]</scope>
    <source>
        <strain evidence="2 3">DSM 108284</strain>
    </source>
</reference>
<dbReference type="Proteomes" id="UP000298061">
    <property type="component" value="Unassembled WGS sequence"/>
</dbReference>
<keyword evidence="1" id="KW-0732">Signal</keyword>